<reference evidence="13" key="1">
    <citation type="submission" date="2014-02" db="EMBL/GenBank/DDBJ databases">
        <authorList>
            <person name="Genoscope - CEA"/>
        </authorList>
    </citation>
    <scope>NUCLEOTIDE SEQUENCE</scope>
    <source>
        <strain evidence="13">LS3</strain>
    </source>
</reference>
<dbReference type="InterPro" id="IPR015798">
    <property type="entry name" value="Cu_amine_oxidase_C"/>
</dbReference>
<dbReference type="InterPro" id="IPR016182">
    <property type="entry name" value="Cu_amine_oxidase_N-reg"/>
</dbReference>
<dbReference type="PANTHER" id="PTHR10638:SF91">
    <property type="entry name" value="AMINE OXIDASE"/>
    <property type="match status" value="1"/>
</dbReference>
<comment type="subunit">
    <text evidence="3">Homodimer.</text>
</comment>
<dbReference type="AlphaFoldDB" id="A0A060T8X0"/>
<comment type="PTM">
    <text evidence="10 11">Topaquinone (TPQ) is generated by copper-dependent autoxidation of a specific tyrosyl residue.</text>
</comment>
<dbReference type="SUPFAM" id="SSF49998">
    <property type="entry name" value="Amine oxidase catalytic domain"/>
    <property type="match status" value="1"/>
</dbReference>
<organism evidence="13">
    <name type="scientific">Blastobotrys adeninivorans</name>
    <name type="common">Yeast</name>
    <name type="synonym">Arxula adeninivorans</name>
    <dbReference type="NCBI Taxonomy" id="409370"/>
    <lineage>
        <taxon>Eukaryota</taxon>
        <taxon>Fungi</taxon>
        <taxon>Dikarya</taxon>
        <taxon>Ascomycota</taxon>
        <taxon>Saccharomycotina</taxon>
        <taxon>Dipodascomycetes</taxon>
        <taxon>Dipodascales</taxon>
        <taxon>Trichomonascaceae</taxon>
        <taxon>Blastobotrys</taxon>
    </lineage>
</organism>
<keyword evidence="7 11" id="KW-0186">Copper</keyword>
<dbReference type="InterPro" id="IPR000269">
    <property type="entry name" value="Cu_amine_oxidase"/>
</dbReference>
<dbReference type="Gene3D" id="2.70.98.20">
    <property type="entry name" value="Copper amine oxidase, catalytic domain"/>
    <property type="match status" value="1"/>
</dbReference>
<comment type="cofactor">
    <cofactor evidence="1">
        <name>Cu cation</name>
        <dbReference type="ChEBI" id="CHEBI:23378"/>
    </cofactor>
</comment>
<keyword evidence="4 11" id="KW-0479">Metal-binding</keyword>
<keyword evidence="6 11" id="KW-0560">Oxidoreductase</keyword>
<reference evidence="13" key="2">
    <citation type="submission" date="2014-06" db="EMBL/GenBank/DDBJ databases">
        <title>The complete genome of Blastobotrys (Arxula) adeninivorans LS3 - a yeast of biotechnological interest.</title>
        <authorList>
            <person name="Kunze G."/>
            <person name="Gaillardin C."/>
            <person name="Czernicka M."/>
            <person name="Durrens P."/>
            <person name="Martin T."/>
            <person name="Boer E."/>
            <person name="Gabaldon T."/>
            <person name="Cruz J."/>
            <person name="Talla E."/>
            <person name="Marck C."/>
            <person name="Goffeau A."/>
            <person name="Barbe V."/>
            <person name="Baret P."/>
            <person name="Baronian K."/>
            <person name="Beier S."/>
            <person name="Bleykasten C."/>
            <person name="Bode R."/>
            <person name="Casaregola S."/>
            <person name="Despons L."/>
            <person name="Fairhead C."/>
            <person name="Giersberg M."/>
            <person name="Gierski P."/>
            <person name="Hahnel U."/>
            <person name="Hartmann A."/>
            <person name="Jankowska D."/>
            <person name="Jubin C."/>
            <person name="Jung P."/>
            <person name="Lafontaine I."/>
            <person name="Leh-Louis V."/>
            <person name="Lemaire M."/>
            <person name="Marcet-Houben M."/>
            <person name="Mascher M."/>
            <person name="Morel G."/>
            <person name="Richard G.-F."/>
            <person name="Riechen J."/>
            <person name="Sacerdot C."/>
            <person name="Sarkar A."/>
            <person name="Savel G."/>
            <person name="Schacherer J."/>
            <person name="Sherman D."/>
            <person name="Straub M.-L."/>
            <person name="Stein N."/>
            <person name="Thierry A."/>
            <person name="Trautwein-Schult A."/>
            <person name="Westhof E."/>
            <person name="Worch S."/>
            <person name="Dujon B."/>
            <person name="Souciet J.-L."/>
            <person name="Wincker P."/>
            <person name="Scholz U."/>
            <person name="Neuveglise N."/>
        </authorList>
    </citation>
    <scope>NUCLEOTIDE SEQUENCE</scope>
    <source>
        <strain evidence="13">LS3</strain>
    </source>
</reference>
<evidence type="ECO:0000313" key="13">
    <source>
        <dbReference type="EMBL" id="CDP37413.1"/>
    </source>
</evidence>
<dbReference type="EC" id="1.4.3.-" evidence="11"/>
<evidence type="ECO:0000256" key="11">
    <source>
        <dbReference type="RuleBase" id="RU000672"/>
    </source>
</evidence>
<evidence type="ECO:0000256" key="1">
    <source>
        <dbReference type="ARBA" id="ARBA00001935"/>
    </source>
</evidence>
<feature type="domain" description="Copper amine oxidase catalytic" evidence="12">
    <location>
        <begin position="249"/>
        <end position="648"/>
    </location>
</feature>
<protein>
    <recommendedName>
        <fullName evidence="11">Amine oxidase</fullName>
        <ecNumber evidence="11">1.4.3.-</ecNumber>
    </recommendedName>
</protein>
<evidence type="ECO:0000256" key="6">
    <source>
        <dbReference type="ARBA" id="ARBA00023002"/>
    </source>
</evidence>
<dbReference type="SUPFAM" id="SSF54416">
    <property type="entry name" value="Amine oxidase N-terminal region"/>
    <property type="match status" value="2"/>
</dbReference>
<dbReference type="Gene3D" id="3.10.450.40">
    <property type="match status" value="2"/>
</dbReference>
<evidence type="ECO:0000256" key="3">
    <source>
        <dbReference type="ARBA" id="ARBA00011738"/>
    </source>
</evidence>
<evidence type="ECO:0000259" key="12">
    <source>
        <dbReference type="Pfam" id="PF01179"/>
    </source>
</evidence>
<feature type="active site" description="Schiff-base intermediate with substrate; via topaquinone" evidence="9">
    <location>
        <position position="406"/>
    </location>
</feature>
<accession>A0A060T8X0</accession>
<dbReference type="GO" id="GO:0048038">
    <property type="term" value="F:quinone binding"/>
    <property type="evidence" value="ECO:0007669"/>
    <property type="project" value="InterPro"/>
</dbReference>
<evidence type="ECO:0000256" key="10">
    <source>
        <dbReference type="PIRSR" id="PIRSR600269-51"/>
    </source>
</evidence>
<dbReference type="GO" id="GO:0008131">
    <property type="term" value="F:primary methylamine oxidase activity"/>
    <property type="evidence" value="ECO:0007669"/>
    <property type="project" value="InterPro"/>
</dbReference>
<dbReference type="FunFam" id="2.70.98.20:FF:000001">
    <property type="entry name" value="Amine oxidase"/>
    <property type="match status" value="1"/>
</dbReference>
<dbReference type="InterPro" id="IPR049948">
    <property type="entry name" value="Cu_Am_ox_TPQ-bd"/>
</dbReference>
<gene>
    <name evidence="13" type="ORF">GNLVRS02_ARAD1D10912g</name>
</gene>
<dbReference type="GO" id="GO:0009308">
    <property type="term" value="P:amine metabolic process"/>
    <property type="evidence" value="ECO:0007669"/>
    <property type="project" value="UniProtKB-UniRule"/>
</dbReference>
<dbReference type="EMBL" id="HG937694">
    <property type="protein sequence ID" value="CDP37413.1"/>
    <property type="molecule type" value="Genomic_DNA"/>
</dbReference>
<evidence type="ECO:0000256" key="7">
    <source>
        <dbReference type="ARBA" id="ARBA00023008"/>
    </source>
</evidence>
<dbReference type="GO" id="GO:0005507">
    <property type="term" value="F:copper ion binding"/>
    <property type="evidence" value="ECO:0007669"/>
    <property type="project" value="InterPro"/>
</dbReference>
<dbReference type="Pfam" id="PF01179">
    <property type="entry name" value="Cu_amine_oxid"/>
    <property type="match status" value="1"/>
</dbReference>
<dbReference type="PROSITE" id="PS01164">
    <property type="entry name" value="COPPER_AMINE_OXID_1"/>
    <property type="match status" value="1"/>
</dbReference>
<comment type="cofactor">
    <cofactor evidence="11">
        <name>Cu cation</name>
        <dbReference type="ChEBI" id="CHEBI:23378"/>
    </cofactor>
    <text evidence="11">Contains 1 topaquinone per subunit.</text>
</comment>
<feature type="active site" description="Proton acceptor" evidence="9">
    <location>
        <position position="322"/>
    </location>
</feature>
<proteinExistence type="inferred from homology"/>
<evidence type="ECO:0000256" key="2">
    <source>
        <dbReference type="ARBA" id="ARBA00007983"/>
    </source>
</evidence>
<dbReference type="PhylomeDB" id="A0A060T8X0"/>
<evidence type="ECO:0000256" key="4">
    <source>
        <dbReference type="ARBA" id="ARBA00022723"/>
    </source>
</evidence>
<feature type="modified residue" description="2',4',5'-topaquinone" evidence="10">
    <location>
        <position position="406"/>
    </location>
</feature>
<evidence type="ECO:0000256" key="9">
    <source>
        <dbReference type="PIRSR" id="PIRSR600269-50"/>
    </source>
</evidence>
<keyword evidence="8" id="KW-1015">Disulfide bond</keyword>
<dbReference type="PANTHER" id="PTHR10638">
    <property type="entry name" value="COPPER AMINE OXIDASE"/>
    <property type="match status" value="1"/>
</dbReference>
<sequence length="671" mass="75302">MARPGPHPLHQLSPQELETVVTIVKSYHSGKSIHFKFVGNEEPPKAMMTAYLEAEHAGATPASLPRVAYAYYYVMEERRVSEIWVDVSAKKIIKYTQLGARVHPPIDFSEAEPALEASMKHGLVKEAMDKLGLDPSKHKIDGDGWMYGCDTEETMPRLLMILMYCRSPENNHPDSNIYAFPIPFVPVYDVFEKKIVRVDWCATGSDADDAKGFNYNTRTEGKTVLDNNATNEYIPELQPSLRTDLKPYNVVQPEGPSFSVDDDNLVSWQKWKFRVGFNPREGLVLHDVTYDGRSTFYRLSVSEMTVPYGDPRPPLHRKMAFDFGDCGAGKCANELNLGCDCLGTIKYFDGNVVLPDGSVHVKKNVICMHEQDDGLLWKHTNYRTNVAAVARRRILILQMILTVGNYEYIFAWHLDQAAGISLEVRATGIVSTQAIDAGKRSQWGNIVSPGALAASHQHIFSMRIDPAIDGHKNSAVINETVSVPWDEKNPYGTGFKAVSKYVEKSTALDADIQSNRVIKMVNENKLNPVSGNPVGYKLLGVPTAMLYAQPGSVARKRAAFATHHYWITRFKDNEFYAGGVWTNQSSREIDGVKDAVDRNEDVRNEDFVLWHSFGLTHHPRVEDFPVMPTEMLKIQLVPADFFDKSPAIDVPPSTQAFNRSVDVMAKRSCHL</sequence>
<evidence type="ECO:0000256" key="8">
    <source>
        <dbReference type="ARBA" id="ARBA00023157"/>
    </source>
</evidence>
<keyword evidence="5 9" id="KW-0801">TPQ</keyword>
<name>A0A060T8X0_BLAAD</name>
<comment type="similarity">
    <text evidence="2 11">Belongs to the copper/topaquinone oxidase family.</text>
</comment>
<dbReference type="InterPro" id="IPR036460">
    <property type="entry name" value="Cu_amine_oxidase_C_sf"/>
</dbReference>
<evidence type="ECO:0000256" key="5">
    <source>
        <dbReference type="ARBA" id="ARBA00022772"/>
    </source>
</evidence>